<dbReference type="SMART" id="SM00369">
    <property type="entry name" value="LRR_TYP"/>
    <property type="match status" value="3"/>
</dbReference>
<reference evidence="7" key="2">
    <citation type="submission" date="2021-01" db="UniProtKB">
        <authorList>
            <consortium name="EnsemblMetazoa"/>
        </authorList>
    </citation>
    <scope>IDENTIFICATION</scope>
</reference>
<evidence type="ECO:0000256" key="1">
    <source>
        <dbReference type="ARBA" id="ARBA00022614"/>
    </source>
</evidence>
<dbReference type="Gene3D" id="3.80.10.10">
    <property type="entry name" value="Ribonuclease Inhibitor"/>
    <property type="match status" value="1"/>
</dbReference>
<dbReference type="KEGG" id="spu:115924213"/>
<keyword evidence="3" id="KW-0677">Repeat</keyword>
<evidence type="ECO:0000256" key="5">
    <source>
        <dbReference type="SAM" id="SignalP"/>
    </source>
</evidence>
<evidence type="ECO:0000256" key="2">
    <source>
        <dbReference type="ARBA" id="ARBA00022729"/>
    </source>
</evidence>
<dbReference type="OMA" id="CEYRGFK"/>
<keyword evidence="4" id="KW-0325">Glycoprotein</keyword>
<dbReference type="EnsemblMetazoa" id="XM_030986122">
    <property type="protein sequence ID" value="XP_030841982"/>
    <property type="gene ID" value="LOC115924213"/>
</dbReference>
<dbReference type="GO" id="GO:0005886">
    <property type="term" value="C:plasma membrane"/>
    <property type="evidence" value="ECO:0007669"/>
    <property type="project" value="UniProtKB-SubCell"/>
</dbReference>
<dbReference type="Pfam" id="PF13855">
    <property type="entry name" value="LRR_8"/>
    <property type="match status" value="1"/>
</dbReference>
<dbReference type="GO" id="GO:0043204">
    <property type="term" value="C:perikaryon"/>
    <property type="evidence" value="ECO:0007669"/>
    <property type="project" value="UniProtKB-SubCell"/>
</dbReference>
<dbReference type="GO" id="GO:0042995">
    <property type="term" value="C:cell projection"/>
    <property type="evidence" value="ECO:0007669"/>
    <property type="project" value="UniProtKB-SubCell"/>
</dbReference>
<dbReference type="OrthoDB" id="1600340at2759"/>
<feature type="domain" description="LRRNT" evidence="6">
    <location>
        <begin position="26"/>
        <end position="58"/>
    </location>
</feature>
<dbReference type="RefSeq" id="XP_030841982.1">
    <property type="nucleotide sequence ID" value="XM_030986122.1"/>
</dbReference>
<dbReference type="PROSITE" id="PS51257">
    <property type="entry name" value="PROKAR_LIPOPROTEIN"/>
    <property type="match status" value="1"/>
</dbReference>
<evidence type="ECO:0000313" key="8">
    <source>
        <dbReference type="Proteomes" id="UP000007110"/>
    </source>
</evidence>
<dbReference type="InterPro" id="IPR003591">
    <property type="entry name" value="Leu-rich_rpt_typical-subtyp"/>
</dbReference>
<feature type="signal peptide" evidence="5">
    <location>
        <begin position="1"/>
        <end position="19"/>
    </location>
</feature>
<dbReference type="AlphaFoldDB" id="A0A7M7NV58"/>
<dbReference type="InterPro" id="IPR001611">
    <property type="entry name" value="Leu-rich_rpt"/>
</dbReference>
<organism evidence="7 8">
    <name type="scientific">Strongylocentrotus purpuratus</name>
    <name type="common">Purple sea urchin</name>
    <dbReference type="NCBI Taxonomy" id="7668"/>
    <lineage>
        <taxon>Eukaryota</taxon>
        <taxon>Metazoa</taxon>
        <taxon>Echinodermata</taxon>
        <taxon>Eleutherozoa</taxon>
        <taxon>Echinozoa</taxon>
        <taxon>Echinoidea</taxon>
        <taxon>Euechinoidea</taxon>
        <taxon>Echinacea</taxon>
        <taxon>Camarodonta</taxon>
        <taxon>Echinidea</taxon>
        <taxon>Strongylocentrotidae</taxon>
        <taxon>Strongylocentrotus</taxon>
    </lineage>
</organism>
<dbReference type="InterPro" id="IPR050541">
    <property type="entry name" value="LRR_TM_domain-containing"/>
</dbReference>
<evidence type="ECO:0000256" key="3">
    <source>
        <dbReference type="ARBA" id="ARBA00022737"/>
    </source>
</evidence>
<keyword evidence="8" id="KW-1185">Reference proteome</keyword>
<dbReference type="SUPFAM" id="SSF52058">
    <property type="entry name" value="L domain-like"/>
    <property type="match status" value="1"/>
</dbReference>
<dbReference type="GO" id="GO:0045121">
    <property type="term" value="C:membrane raft"/>
    <property type="evidence" value="ECO:0007669"/>
    <property type="project" value="UniProtKB-SubCell"/>
</dbReference>
<dbReference type="InParanoid" id="A0A7M7NV58"/>
<accession>A0A7M7NV58</accession>
<proteinExistence type="predicted"/>
<protein>
    <recommendedName>
        <fullName evidence="6">LRRNT domain-containing protein</fullName>
    </recommendedName>
</protein>
<feature type="chain" id="PRO_5029581365" description="LRRNT domain-containing protein" evidence="5">
    <location>
        <begin position="20"/>
        <end position="131"/>
    </location>
</feature>
<evidence type="ECO:0000256" key="4">
    <source>
        <dbReference type="ARBA" id="ARBA00023180"/>
    </source>
</evidence>
<dbReference type="GO" id="GO:0098552">
    <property type="term" value="C:side of membrane"/>
    <property type="evidence" value="ECO:0007669"/>
    <property type="project" value="UniProtKB-KW"/>
</dbReference>
<dbReference type="Pfam" id="PF01462">
    <property type="entry name" value="LRRNT"/>
    <property type="match status" value="1"/>
</dbReference>
<evidence type="ECO:0000259" key="6">
    <source>
        <dbReference type="SMART" id="SM00013"/>
    </source>
</evidence>
<dbReference type="SMART" id="SM00013">
    <property type="entry name" value="LRRNT"/>
    <property type="match status" value="1"/>
</dbReference>
<dbReference type="Proteomes" id="UP000007110">
    <property type="component" value="Unassembled WGS sequence"/>
</dbReference>
<dbReference type="GeneID" id="115924213"/>
<keyword evidence="1" id="KW-0433">Leucine-rich repeat</keyword>
<name>A0A7M7NV58_STRPU</name>
<dbReference type="InterPro" id="IPR000372">
    <property type="entry name" value="LRRNT"/>
</dbReference>
<evidence type="ECO:0000313" key="7">
    <source>
        <dbReference type="EnsemblMetazoa" id="XP_030841982"/>
    </source>
</evidence>
<reference evidence="8" key="1">
    <citation type="submission" date="2015-02" db="EMBL/GenBank/DDBJ databases">
        <title>Genome sequencing for Strongylocentrotus purpuratus.</title>
        <authorList>
            <person name="Murali S."/>
            <person name="Liu Y."/>
            <person name="Vee V."/>
            <person name="English A."/>
            <person name="Wang M."/>
            <person name="Skinner E."/>
            <person name="Han Y."/>
            <person name="Muzny D.M."/>
            <person name="Worley K.C."/>
            <person name="Gibbs R.A."/>
        </authorList>
    </citation>
    <scope>NUCLEOTIDE SEQUENCE</scope>
</reference>
<dbReference type="PANTHER" id="PTHR24369:SF196">
    <property type="entry name" value="RETICULON 4 RECEPTOR LIKE 1"/>
    <property type="match status" value="1"/>
</dbReference>
<dbReference type="InterPro" id="IPR032675">
    <property type="entry name" value="LRR_dom_sf"/>
</dbReference>
<dbReference type="PANTHER" id="PTHR24369">
    <property type="entry name" value="ANTIGEN BSP, PUTATIVE-RELATED"/>
    <property type="match status" value="1"/>
</dbReference>
<dbReference type="FunFam" id="3.80.10.10:FF:000032">
    <property type="entry name" value="Slit homolog 2 (Drosophila)"/>
    <property type="match status" value="1"/>
</dbReference>
<sequence>MKIIVVFGIVLVALGTSCAQGIGDGECPRLCNCYGTTVNCRDRGLHEVPRGIPPGTERLYLSENNITVIQRRDFDGLQSLRTLHLMNNYIVHIERGAFTDLITVERMRLNNNKLQSLPELSFSRMENLYKL</sequence>
<keyword evidence="2 5" id="KW-0732">Signal</keyword>